<name>A0A8J6BI42_ZIZPA</name>
<dbReference type="OrthoDB" id="10256182at2759"/>
<evidence type="ECO:0000313" key="4">
    <source>
        <dbReference type="Proteomes" id="UP000729402"/>
    </source>
</evidence>
<comment type="caution">
    <text evidence="3">The sequence shown here is derived from an EMBL/GenBank/DDBJ whole genome shotgun (WGS) entry which is preliminary data.</text>
</comment>
<evidence type="ECO:0000256" key="2">
    <source>
        <dbReference type="SAM" id="MobiDB-lite"/>
    </source>
</evidence>
<protein>
    <submittedName>
        <fullName evidence="3">Uncharacterized protein</fullName>
    </submittedName>
</protein>
<dbReference type="InterPro" id="IPR014806">
    <property type="entry name" value="Ufc1"/>
</dbReference>
<keyword evidence="1" id="KW-0833">Ubl conjugation pathway</keyword>
<dbReference type="Proteomes" id="UP000729402">
    <property type="component" value="Unassembled WGS sequence"/>
</dbReference>
<accession>A0A8J6BI42</accession>
<sequence>MEGWEKGTKSVVIEIQLLSTRAGPRDDDVCRQRLKEEYNALIVYMSVNKSKDNDWFRIFAANPEGTRWEGMCWCIHNLHRYEFPSSSTSPSPTPMSPPRSSSPPSTARPTR</sequence>
<organism evidence="3 4">
    <name type="scientific">Zizania palustris</name>
    <name type="common">Northern wild rice</name>
    <dbReference type="NCBI Taxonomy" id="103762"/>
    <lineage>
        <taxon>Eukaryota</taxon>
        <taxon>Viridiplantae</taxon>
        <taxon>Streptophyta</taxon>
        <taxon>Embryophyta</taxon>
        <taxon>Tracheophyta</taxon>
        <taxon>Spermatophyta</taxon>
        <taxon>Magnoliopsida</taxon>
        <taxon>Liliopsida</taxon>
        <taxon>Poales</taxon>
        <taxon>Poaceae</taxon>
        <taxon>BOP clade</taxon>
        <taxon>Oryzoideae</taxon>
        <taxon>Oryzeae</taxon>
        <taxon>Zizaniinae</taxon>
        <taxon>Zizania</taxon>
    </lineage>
</organism>
<gene>
    <name evidence="3" type="ORF">GUJ93_ZPchr0010g10099</name>
</gene>
<evidence type="ECO:0000313" key="3">
    <source>
        <dbReference type="EMBL" id="KAG8087629.1"/>
    </source>
</evidence>
<reference evidence="3" key="2">
    <citation type="submission" date="2021-02" db="EMBL/GenBank/DDBJ databases">
        <authorList>
            <person name="Kimball J.A."/>
            <person name="Haas M.W."/>
            <person name="Macchietto M."/>
            <person name="Kono T."/>
            <person name="Duquette J."/>
            <person name="Shao M."/>
        </authorList>
    </citation>
    <scope>NUCLEOTIDE SEQUENCE</scope>
    <source>
        <tissue evidence="3">Fresh leaf tissue</tissue>
    </source>
</reference>
<dbReference type="Pfam" id="PF08694">
    <property type="entry name" value="UFC1"/>
    <property type="match status" value="1"/>
</dbReference>
<reference evidence="3" key="1">
    <citation type="journal article" date="2021" name="bioRxiv">
        <title>Whole Genome Assembly and Annotation of Northern Wild Rice, Zizania palustris L., Supports a Whole Genome Duplication in the Zizania Genus.</title>
        <authorList>
            <person name="Haas M."/>
            <person name="Kono T."/>
            <person name="Macchietto M."/>
            <person name="Millas R."/>
            <person name="McGilp L."/>
            <person name="Shao M."/>
            <person name="Duquette J."/>
            <person name="Hirsch C.N."/>
            <person name="Kimball J."/>
        </authorList>
    </citation>
    <scope>NUCLEOTIDE SEQUENCE</scope>
    <source>
        <tissue evidence="3">Fresh leaf tissue</tissue>
    </source>
</reference>
<feature type="compositionally biased region" description="Pro residues" evidence="2">
    <location>
        <begin position="91"/>
        <end position="101"/>
    </location>
</feature>
<proteinExistence type="predicted"/>
<dbReference type="AlphaFoldDB" id="A0A8J6BI42"/>
<dbReference type="GO" id="GO:0005737">
    <property type="term" value="C:cytoplasm"/>
    <property type="evidence" value="ECO:0007669"/>
    <property type="project" value="TreeGrafter"/>
</dbReference>
<dbReference type="EMBL" id="JAAALK010000082">
    <property type="protein sequence ID" value="KAG8087629.1"/>
    <property type="molecule type" value="Genomic_DNA"/>
</dbReference>
<evidence type="ECO:0000256" key="1">
    <source>
        <dbReference type="ARBA" id="ARBA00022786"/>
    </source>
</evidence>
<dbReference type="GO" id="GO:0061657">
    <property type="term" value="F:UFM1 conjugating enzyme activity"/>
    <property type="evidence" value="ECO:0007669"/>
    <property type="project" value="InterPro"/>
</dbReference>
<feature type="region of interest" description="Disordered" evidence="2">
    <location>
        <begin position="83"/>
        <end position="111"/>
    </location>
</feature>
<feature type="compositionally biased region" description="Low complexity" evidence="2">
    <location>
        <begin position="102"/>
        <end position="111"/>
    </location>
</feature>
<dbReference type="PANTHER" id="PTHR12921:SF0">
    <property type="entry name" value="UBIQUITIN-FOLD MODIFIER-CONJUGATING ENZYME 1"/>
    <property type="match status" value="1"/>
</dbReference>
<keyword evidence="4" id="KW-1185">Reference proteome</keyword>
<dbReference type="PANTHER" id="PTHR12921">
    <property type="entry name" value="UBIQUITIN-FOLD MODIFIER-CONJUGATING ENZYME 1"/>
    <property type="match status" value="1"/>
</dbReference>
<dbReference type="GO" id="GO:1990592">
    <property type="term" value="P:protein K69-linked ufmylation"/>
    <property type="evidence" value="ECO:0007669"/>
    <property type="project" value="TreeGrafter"/>
</dbReference>